<dbReference type="AlphaFoldDB" id="C6VTU0"/>
<proteinExistence type="predicted"/>
<evidence type="ECO:0000313" key="3">
    <source>
        <dbReference type="Proteomes" id="UP000002011"/>
    </source>
</evidence>
<sequence length="234" mass="26092">MKILKVLVLILLLNSLATHAQNRSPIAASVDVGTAFGSDSWAPSIAYHEEIGPQKLPWLRLGLGFRAWGYYGGRTNLETARNQGFKDYLEYRDVSVNGLSFLAGISLSFWKFDIGANTDLLALTYGTRRHGFYEKSIPEKPGTGSPYYNTWLSSKPTLFNALPLALRDNTGQSEAFVRFRAGRTLGIKLGYVYGRVTYTNRKINDVNVYLDNKQRHVSKVYGLPYAALAFAVGH</sequence>
<evidence type="ECO:0000256" key="1">
    <source>
        <dbReference type="SAM" id="SignalP"/>
    </source>
</evidence>
<dbReference type="Proteomes" id="UP000002011">
    <property type="component" value="Chromosome"/>
</dbReference>
<reference evidence="2 3" key="1">
    <citation type="journal article" date="2009" name="Stand. Genomic Sci.">
        <title>Complete genome sequence of Dyadobacter fermentans type strain (NS114).</title>
        <authorList>
            <person name="Lang E."/>
            <person name="Lapidus A."/>
            <person name="Chertkov O."/>
            <person name="Brettin T."/>
            <person name="Detter J.C."/>
            <person name="Han C."/>
            <person name="Copeland A."/>
            <person name="Glavina Del Rio T."/>
            <person name="Nolan M."/>
            <person name="Chen F."/>
            <person name="Lucas S."/>
            <person name="Tice H."/>
            <person name="Cheng J.F."/>
            <person name="Land M."/>
            <person name="Hauser L."/>
            <person name="Chang Y.J."/>
            <person name="Jeffries C.D."/>
            <person name="Kopitz M."/>
            <person name="Bruce D."/>
            <person name="Goodwin L."/>
            <person name="Pitluck S."/>
            <person name="Ovchinnikova G."/>
            <person name="Pati A."/>
            <person name="Ivanova N."/>
            <person name="Mavrommatis K."/>
            <person name="Chen A."/>
            <person name="Palaniappan K."/>
            <person name="Chain P."/>
            <person name="Bristow J."/>
            <person name="Eisen J.A."/>
            <person name="Markowitz V."/>
            <person name="Hugenholtz P."/>
            <person name="Goker M."/>
            <person name="Rohde M."/>
            <person name="Kyrpides N.C."/>
            <person name="Klenk H.P."/>
        </authorList>
    </citation>
    <scope>NUCLEOTIDE SEQUENCE [LARGE SCALE GENOMIC DNA]</scope>
    <source>
        <strain evidence="3">ATCC 700827 / DSM 18053 / CIP 107007 / KCTC 52180 / NS114</strain>
    </source>
</reference>
<evidence type="ECO:0000313" key="2">
    <source>
        <dbReference type="EMBL" id="ACT94708.1"/>
    </source>
</evidence>
<gene>
    <name evidence="2" type="ordered locus">Dfer_3498</name>
</gene>
<keyword evidence="3" id="KW-1185">Reference proteome</keyword>
<protein>
    <recommendedName>
        <fullName evidence="4">Outer membrane protein beta-barrel domain-containing protein</fullName>
    </recommendedName>
</protein>
<dbReference type="STRING" id="471854.Dfer_3498"/>
<dbReference type="OrthoDB" id="947982at2"/>
<dbReference type="RefSeq" id="WP_015812952.1">
    <property type="nucleotide sequence ID" value="NC_013037.1"/>
</dbReference>
<name>C6VTU0_DYAFD</name>
<dbReference type="HOGENOM" id="CLU_1183539_0_0_10"/>
<organism evidence="2 3">
    <name type="scientific">Dyadobacter fermentans (strain ATCC 700827 / DSM 18053 / CIP 107007 / KCTC 52180 / NS114)</name>
    <dbReference type="NCBI Taxonomy" id="471854"/>
    <lineage>
        <taxon>Bacteria</taxon>
        <taxon>Pseudomonadati</taxon>
        <taxon>Bacteroidota</taxon>
        <taxon>Cytophagia</taxon>
        <taxon>Cytophagales</taxon>
        <taxon>Spirosomataceae</taxon>
        <taxon>Dyadobacter</taxon>
    </lineage>
</organism>
<feature type="signal peptide" evidence="1">
    <location>
        <begin position="1"/>
        <end position="20"/>
    </location>
</feature>
<keyword evidence="1" id="KW-0732">Signal</keyword>
<accession>C6VTU0</accession>
<feature type="chain" id="PRO_5002971891" description="Outer membrane protein beta-barrel domain-containing protein" evidence="1">
    <location>
        <begin position="21"/>
        <end position="234"/>
    </location>
</feature>
<dbReference type="EMBL" id="CP001619">
    <property type="protein sequence ID" value="ACT94708.1"/>
    <property type="molecule type" value="Genomic_DNA"/>
</dbReference>
<evidence type="ECO:0008006" key="4">
    <source>
        <dbReference type="Google" id="ProtNLM"/>
    </source>
</evidence>
<dbReference type="KEGG" id="dfe:Dfer_3498"/>